<evidence type="ECO:0000313" key="1">
    <source>
        <dbReference type="EMBL" id="QRD89194.1"/>
    </source>
</evidence>
<sequence>MVEAGGGETGESSSLLFLMNENALSAGSCLRYFQPGSRFWPSLTVRQRHRNSKDFLGEGDGQVA</sequence>
<proteinExistence type="predicted"/>
<name>A0A7U2MSQ6_ASPFN</name>
<keyword evidence="2" id="KW-1185">Reference proteome</keyword>
<reference evidence="2" key="1">
    <citation type="journal article" date="2021" name="G3 (Bethesda)">
        <title>Chromosome assembled and annotated genome sequence of Aspergillus flavus NRRL 3357.</title>
        <authorList>
            <person name="Skerker J.M."/>
            <person name="Pianalto K.M."/>
            <person name="Mondo S.J."/>
            <person name="Yang K."/>
            <person name="Arkin A.P."/>
            <person name="Keller N.P."/>
            <person name="Grigoriev I.V."/>
            <person name="Louise Glass N.L."/>
        </authorList>
    </citation>
    <scope>NUCLEOTIDE SEQUENCE [LARGE SCALE GENOMIC DNA]</scope>
    <source>
        <strain evidence="2">ATCC 200026 / FGSC A1120 / IAM 13836 / NRRL 3357 / JCM 12722 / SRRC 167</strain>
    </source>
</reference>
<accession>A0A7U2MSQ6</accession>
<organism evidence="1 2">
    <name type="scientific">Aspergillus flavus (strain ATCC 200026 / FGSC A1120 / IAM 13836 / NRRL 3357 / JCM 12722 / SRRC 167)</name>
    <dbReference type="NCBI Taxonomy" id="332952"/>
    <lineage>
        <taxon>Eukaryota</taxon>
        <taxon>Fungi</taxon>
        <taxon>Dikarya</taxon>
        <taxon>Ascomycota</taxon>
        <taxon>Pezizomycotina</taxon>
        <taxon>Eurotiomycetes</taxon>
        <taxon>Eurotiomycetidae</taxon>
        <taxon>Eurotiales</taxon>
        <taxon>Aspergillaceae</taxon>
        <taxon>Aspergillus</taxon>
        <taxon>Aspergillus subgen. Circumdati</taxon>
    </lineage>
</organism>
<protein>
    <submittedName>
        <fullName evidence="1">Uncharacterized protein</fullName>
    </submittedName>
</protein>
<dbReference type="AlphaFoldDB" id="A0A7U2MSQ6"/>
<dbReference type="EMBL" id="CP044619">
    <property type="protein sequence ID" value="QRD89194.1"/>
    <property type="molecule type" value="Genomic_DNA"/>
</dbReference>
<gene>
    <name evidence="1" type="ORF">F9C07_11288</name>
</gene>
<evidence type="ECO:0000313" key="2">
    <source>
        <dbReference type="Proteomes" id="UP000596276"/>
    </source>
</evidence>
<dbReference type="VEuPathDB" id="FungiDB:F9C07_11288"/>
<dbReference type="Proteomes" id="UP000596276">
    <property type="component" value="Chromosome 1"/>
</dbReference>